<reference evidence="2 3" key="1">
    <citation type="submission" date="2016-10" db="EMBL/GenBank/DDBJ databases">
        <authorList>
            <person name="de Groot N.N."/>
        </authorList>
    </citation>
    <scope>NUCLEOTIDE SEQUENCE [LARGE SCALE GENOMIC DNA]</scope>
    <source>
        <strain evidence="2 3">DSM 21741</strain>
    </source>
</reference>
<organism evidence="2 3">
    <name type="scientific">Friedmanniella luteola</name>
    <dbReference type="NCBI Taxonomy" id="546871"/>
    <lineage>
        <taxon>Bacteria</taxon>
        <taxon>Bacillati</taxon>
        <taxon>Actinomycetota</taxon>
        <taxon>Actinomycetes</taxon>
        <taxon>Propionibacteriales</taxon>
        <taxon>Nocardioidaceae</taxon>
        <taxon>Friedmanniella</taxon>
    </lineage>
</organism>
<sequence length="76" mass="7689">MLWVVLFLVLALGALAVLVGYAVWLAHKTADVLSEVGQLADRAAQLADLVGQVGVPAAAPGESPTGPVTGRAGRGR</sequence>
<dbReference type="RefSeq" id="WP_091411493.1">
    <property type="nucleotide sequence ID" value="NZ_LT629749.1"/>
</dbReference>
<protein>
    <submittedName>
        <fullName evidence="2">Uncharacterized protein</fullName>
    </submittedName>
</protein>
<feature type="region of interest" description="Disordered" evidence="1">
    <location>
        <begin position="56"/>
        <end position="76"/>
    </location>
</feature>
<keyword evidence="3" id="KW-1185">Reference proteome</keyword>
<proteinExistence type="predicted"/>
<gene>
    <name evidence="2" type="ORF">SAMN04488543_1430</name>
</gene>
<dbReference type="Proteomes" id="UP000199092">
    <property type="component" value="Chromosome I"/>
</dbReference>
<evidence type="ECO:0000313" key="3">
    <source>
        <dbReference type="Proteomes" id="UP000199092"/>
    </source>
</evidence>
<evidence type="ECO:0000256" key="1">
    <source>
        <dbReference type="SAM" id="MobiDB-lite"/>
    </source>
</evidence>
<dbReference type="STRING" id="546871.SAMN04488543_1430"/>
<name>A0A1H1QXV2_9ACTN</name>
<dbReference type="AlphaFoldDB" id="A0A1H1QXV2"/>
<accession>A0A1H1QXV2</accession>
<dbReference type="EMBL" id="LT629749">
    <property type="protein sequence ID" value="SDS28125.1"/>
    <property type="molecule type" value="Genomic_DNA"/>
</dbReference>
<evidence type="ECO:0000313" key="2">
    <source>
        <dbReference type="EMBL" id="SDS28125.1"/>
    </source>
</evidence>